<dbReference type="AlphaFoldDB" id="A0A4C1V9L0"/>
<name>A0A4C1V9L0_EUMVA</name>
<keyword evidence="3" id="KW-1185">Reference proteome</keyword>
<evidence type="ECO:0000313" key="3">
    <source>
        <dbReference type="Proteomes" id="UP000299102"/>
    </source>
</evidence>
<feature type="compositionally biased region" description="Basic and acidic residues" evidence="1">
    <location>
        <begin position="110"/>
        <end position="119"/>
    </location>
</feature>
<gene>
    <name evidence="2" type="ORF">EVAR_17420_1</name>
</gene>
<proteinExistence type="predicted"/>
<accession>A0A4C1V9L0</accession>
<feature type="region of interest" description="Disordered" evidence="1">
    <location>
        <begin position="105"/>
        <end position="149"/>
    </location>
</feature>
<reference evidence="2 3" key="1">
    <citation type="journal article" date="2019" name="Commun. Biol.">
        <title>The bagworm genome reveals a unique fibroin gene that provides high tensile strength.</title>
        <authorList>
            <person name="Kono N."/>
            <person name="Nakamura H."/>
            <person name="Ohtoshi R."/>
            <person name="Tomita M."/>
            <person name="Numata K."/>
            <person name="Arakawa K."/>
        </authorList>
    </citation>
    <scope>NUCLEOTIDE SEQUENCE [LARGE SCALE GENOMIC DNA]</scope>
</reference>
<organism evidence="2 3">
    <name type="scientific">Eumeta variegata</name>
    <name type="common">Bagworm moth</name>
    <name type="synonym">Eumeta japonica</name>
    <dbReference type="NCBI Taxonomy" id="151549"/>
    <lineage>
        <taxon>Eukaryota</taxon>
        <taxon>Metazoa</taxon>
        <taxon>Ecdysozoa</taxon>
        <taxon>Arthropoda</taxon>
        <taxon>Hexapoda</taxon>
        <taxon>Insecta</taxon>
        <taxon>Pterygota</taxon>
        <taxon>Neoptera</taxon>
        <taxon>Endopterygota</taxon>
        <taxon>Lepidoptera</taxon>
        <taxon>Glossata</taxon>
        <taxon>Ditrysia</taxon>
        <taxon>Tineoidea</taxon>
        <taxon>Psychidae</taxon>
        <taxon>Oiketicinae</taxon>
        <taxon>Eumeta</taxon>
    </lineage>
</organism>
<dbReference type="EMBL" id="BGZK01000305">
    <property type="protein sequence ID" value="GBP35558.1"/>
    <property type="molecule type" value="Genomic_DNA"/>
</dbReference>
<dbReference type="Proteomes" id="UP000299102">
    <property type="component" value="Unassembled WGS sequence"/>
</dbReference>
<evidence type="ECO:0000313" key="2">
    <source>
        <dbReference type="EMBL" id="GBP35558.1"/>
    </source>
</evidence>
<comment type="caution">
    <text evidence="2">The sequence shown here is derived from an EMBL/GenBank/DDBJ whole genome shotgun (WGS) entry which is preliminary data.</text>
</comment>
<sequence>MHEVRACKLSERSTVLWVSPVQYDARNSVAVKASQWRKIGTRVVLYTLLVVDGESEFPPSWRAPRTYERVPPYSIVRRRVHLGLLLWLSNEQYVFSSSETAKNDVFSETENPKIERPRDTAGPPHGAAACAPPHRAPGNARDEKTPDPNPIVGIDRDPIPDLNPSPSALTLNRTQYIWLSFAPLSKTVGCIYTSGFDKIANPAL</sequence>
<evidence type="ECO:0000256" key="1">
    <source>
        <dbReference type="SAM" id="MobiDB-lite"/>
    </source>
</evidence>
<feature type="compositionally biased region" description="Low complexity" evidence="1">
    <location>
        <begin position="121"/>
        <end position="138"/>
    </location>
</feature>
<protein>
    <submittedName>
        <fullName evidence="2">Uncharacterized protein</fullName>
    </submittedName>
</protein>